<proteinExistence type="predicted"/>
<dbReference type="AlphaFoldDB" id="A0A0F9GSS9"/>
<comment type="caution">
    <text evidence="1">The sequence shown here is derived from an EMBL/GenBank/DDBJ whole genome shotgun (WGS) entry which is preliminary data.</text>
</comment>
<dbReference type="EMBL" id="LAZR01017085">
    <property type="protein sequence ID" value="KKM01850.1"/>
    <property type="molecule type" value="Genomic_DNA"/>
</dbReference>
<accession>A0A0F9GSS9</accession>
<gene>
    <name evidence="1" type="ORF">LCGC14_1790290</name>
</gene>
<name>A0A0F9GSS9_9ZZZZ</name>
<evidence type="ECO:0000313" key="1">
    <source>
        <dbReference type="EMBL" id="KKM01850.1"/>
    </source>
</evidence>
<reference evidence="1" key="1">
    <citation type="journal article" date="2015" name="Nature">
        <title>Complex archaea that bridge the gap between prokaryotes and eukaryotes.</title>
        <authorList>
            <person name="Spang A."/>
            <person name="Saw J.H."/>
            <person name="Jorgensen S.L."/>
            <person name="Zaremba-Niedzwiedzka K."/>
            <person name="Martijn J."/>
            <person name="Lind A.E."/>
            <person name="van Eijk R."/>
            <person name="Schleper C."/>
            <person name="Guy L."/>
            <person name="Ettema T.J."/>
        </authorList>
    </citation>
    <scope>NUCLEOTIDE SEQUENCE</scope>
</reference>
<sequence>MFIAVCPKCFKKVGVPRPGSVPDMDQIVTDCPFCPNGKIKSADGYDVVEPKAEAPSFDLLGVN</sequence>
<protein>
    <submittedName>
        <fullName evidence="1">Uncharacterized protein</fullName>
    </submittedName>
</protein>
<organism evidence="1">
    <name type="scientific">marine sediment metagenome</name>
    <dbReference type="NCBI Taxonomy" id="412755"/>
    <lineage>
        <taxon>unclassified sequences</taxon>
        <taxon>metagenomes</taxon>
        <taxon>ecological metagenomes</taxon>
    </lineage>
</organism>